<dbReference type="Proteomes" id="UP001498398">
    <property type="component" value="Unassembled WGS sequence"/>
</dbReference>
<protein>
    <submittedName>
        <fullName evidence="1">Uncharacterized protein</fullName>
    </submittedName>
</protein>
<name>A0ABR1IRG3_9AGAR</name>
<dbReference type="EMBL" id="JBANRG010000087">
    <property type="protein sequence ID" value="KAK7437269.1"/>
    <property type="molecule type" value="Genomic_DNA"/>
</dbReference>
<gene>
    <name evidence="1" type="ORF">VKT23_018712</name>
</gene>
<comment type="caution">
    <text evidence="1">The sequence shown here is derived from an EMBL/GenBank/DDBJ whole genome shotgun (WGS) entry which is preliminary data.</text>
</comment>
<evidence type="ECO:0000313" key="1">
    <source>
        <dbReference type="EMBL" id="KAK7437269.1"/>
    </source>
</evidence>
<sequence>MNRSQGDYQLGKPTSLSPSMYLSQSEIIEERIKEMVLNATKHKAHLRKLAYSIEVLVYHARKQSQVSNAETDGAFTENCRCLPRFLAKIKNYIVAHNSRNRVFGYLLHQSDLRKIRRYQEEVRNRLLGLSIEGTRITAEAISDLITSNAQNIESEASTPTYVPQPDHASSTLPDTTFTTYAPVSLSPSSSNLGVTVGSSLTDANVSNSTFNGVGRNQFNHNHTRYIARVENSRIVNITDSIVILNQV</sequence>
<keyword evidence="2" id="KW-1185">Reference proteome</keyword>
<organism evidence="1 2">
    <name type="scientific">Marasmiellus scandens</name>
    <dbReference type="NCBI Taxonomy" id="2682957"/>
    <lineage>
        <taxon>Eukaryota</taxon>
        <taxon>Fungi</taxon>
        <taxon>Dikarya</taxon>
        <taxon>Basidiomycota</taxon>
        <taxon>Agaricomycotina</taxon>
        <taxon>Agaricomycetes</taxon>
        <taxon>Agaricomycetidae</taxon>
        <taxon>Agaricales</taxon>
        <taxon>Marasmiineae</taxon>
        <taxon>Omphalotaceae</taxon>
        <taxon>Marasmiellus</taxon>
    </lineage>
</organism>
<reference evidence="1 2" key="1">
    <citation type="submission" date="2024-01" db="EMBL/GenBank/DDBJ databases">
        <title>A draft genome for the cacao thread blight pathogen Marasmiellus scandens.</title>
        <authorList>
            <person name="Baruah I.K."/>
            <person name="Leung J."/>
            <person name="Bukari Y."/>
            <person name="Amoako-Attah I."/>
            <person name="Meinhardt L.W."/>
            <person name="Bailey B.A."/>
            <person name="Cohen S.P."/>
        </authorList>
    </citation>
    <scope>NUCLEOTIDE SEQUENCE [LARGE SCALE GENOMIC DNA]</scope>
    <source>
        <strain evidence="1 2">GH-19</strain>
    </source>
</reference>
<evidence type="ECO:0000313" key="2">
    <source>
        <dbReference type="Proteomes" id="UP001498398"/>
    </source>
</evidence>
<accession>A0ABR1IRG3</accession>
<proteinExistence type="predicted"/>